<keyword evidence="1" id="KW-1133">Transmembrane helix</keyword>
<reference evidence="3" key="1">
    <citation type="journal article" date="2019" name="Int. J. Syst. Evol. Microbiol.">
        <title>The Global Catalogue of Microorganisms (GCM) 10K type strain sequencing project: providing services to taxonomists for standard genome sequencing and annotation.</title>
        <authorList>
            <consortium name="The Broad Institute Genomics Platform"/>
            <consortium name="The Broad Institute Genome Sequencing Center for Infectious Disease"/>
            <person name="Wu L."/>
            <person name="Ma J."/>
        </authorList>
    </citation>
    <scope>NUCLEOTIDE SEQUENCE [LARGE SCALE GENOMIC DNA]</scope>
    <source>
        <strain evidence="3">KACC 11588</strain>
    </source>
</reference>
<keyword evidence="1" id="KW-0812">Transmembrane</keyword>
<evidence type="ECO:0000313" key="2">
    <source>
        <dbReference type="EMBL" id="MFC5565036.1"/>
    </source>
</evidence>
<dbReference type="EMBL" id="JBHSNA010000001">
    <property type="protein sequence ID" value="MFC5565036.1"/>
    <property type="molecule type" value="Genomic_DNA"/>
</dbReference>
<accession>A0ABW0S809</accession>
<sequence length="83" mass="9377">MSGPVWRWSGLLVGAAISVQGLRSAAVMDLWTRLRFDYSLVMWDFCAQGLHFIGHWLAMITLFAFVTHGITRALRVLAWRAAV</sequence>
<keyword evidence="1" id="KW-0472">Membrane</keyword>
<name>A0ABW0S809_9RHOB</name>
<gene>
    <name evidence="2" type="ORF">ACFPOC_01200</name>
</gene>
<proteinExistence type="predicted"/>
<comment type="caution">
    <text evidence="2">The sequence shown here is derived from an EMBL/GenBank/DDBJ whole genome shotgun (WGS) entry which is preliminary data.</text>
</comment>
<dbReference type="RefSeq" id="WP_209837008.1">
    <property type="nucleotide sequence ID" value="NZ_JAGGJP010000001.1"/>
</dbReference>
<evidence type="ECO:0000256" key="1">
    <source>
        <dbReference type="SAM" id="Phobius"/>
    </source>
</evidence>
<organism evidence="2 3">
    <name type="scientific">Rubellimicrobium aerolatum</name>
    <dbReference type="NCBI Taxonomy" id="490979"/>
    <lineage>
        <taxon>Bacteria</taxon>
        <taxon>Pseudomonadati</taxon>
        <taxon>Pseudomonadota</taxon>
        <taxon>Alphaproteobacteria</taxon>
        <taxon>Rhodobacterales</taxon>
        <taxon>Roseobacteraceae</taxon>
        <taxon>Rubellimicrobium</taxon>
    </lineage>
</organism>
<feature type="transmembrane region" description="Helical" evidence="1">
    <location>
        <begin position="49"/>
        <end position="70"/>
    </location>
</feature>
<protein>
    <submittedName>
        <fullName evidence="2">Uncharacterized protein</fullName>
    </submittedName>
</protein>
<keyword evidence="3" id="KW-1185">Reference proteome</keyword>
<evidence type="ECO:0000313" key="3">
    <source>
        <dbReference type="Proteomes" id="UP001596056"/>
    </source>
</evidence>
<dbReference type="Proteomes" id="UP001596056">
    <property type="component" value="Unassembled WGS sequence"/>
</dbReference>